<dbReference type="InterPro" id="IPR003609">
    <property type="entry name" value="Pan_app"/>
</dbReference>
<keyword evidence="4" id="KW-1015">Disulfide bond</keyword>
<organism evidence="9">
    <name type="scientific">Aphanomyces stellatus</name>
    <dbReference type="NCBI Taxonomy" id="120398"/>
    <lineage>
        <taxon>Eukaryota</taxon>
        <taxon>Sar</taxon>
        <taxon>Stramenopiles</taxon>
        <taxon>Oomycota</taxon>
        <taxon>Saprolegniomycetes</taxon>
        <taxon>Saprolegniales</taxon>
        <taxon>Verrucalvaceae</taxon>
        <taxon>Aphanomyces</taxon>
    </lineage>
</organism>
<reference evidence="9" key="1">
    <citation type="submission" date="2019-06" db="EMBL/GenBank/DDBJ databases">
        <title>Genomics analysis of Aphanomyces spp. identifies a new class of oomycete effector associated with host adaptation.</title>
        <authorList>
            <person name="Gaulin E."/>
        </authorList>
    </citation>
    <scope>NUCLEOTIDE SEQUENCE</scope>
    <source>
        <strain evidence="9">CBS 578.67</strain>
    </source>
</reference>
<feature type="non-terminal residue" evidence="9">
    <location>
        <position position="682"/>
    </location>
</feature>
<sequence length="682" mass="74167">MVSSRFFLASAAATAFLATSIVGQTCSRIPDVDFQGNDITSTTQANPANCCQDCVATPGCQVYNWDNGVCYLKSAQGPRVSAPGTVSGVLSTGPTPKPSPTTPGTCSVLKDVDLDGADIKSTSQAKAENCCADCQATPGCKAYNWFDGVCYLKSAQGNKSPLPGAVSGVLSSQPVSTPAPTPVPTPKPTPVPTPKPTAGPTPKPTPSPTPSPTVAPTPTCSRIRKSWDALNADEKETFVSAIELAMDKGMYQKFVFIHQELMSNREAHNSCVFLFWHRKYLLAFENMLRSFGPKYECLTLPYWDYAQNYATMQNTPSARRCRSIEACSPVTIGLGGSTQGTTSRSTFFGETYPNNRCVTARPVNHMCVNAGSRDCAKCVPRGNWANTPMFADMGIANIRKQVLSARNIRTVSDNIEMSPHNIMHGTLAGPMANPMVSPMDPIFFMHHNMIDLLHTIFYHCNVEPSGSLSDAQQRTDDRVFEGCTTNNNERVGATSTLRMRLADSGRVIEVADDPLVGKFFQGLPTQYYKLTDVRSLGYAFELKGLLGDLYNKCDGSRESTERLESVSVDDGKLDNIVQPIVLDENKNVLAFEDAVIAQAQVQGLSLDEAHDEIRKMNIMLQENCLPGSVEDFTPAFKAMWHINGTSPSFALLQAIQSGADPIRIENWQDILAKFFDGCRGDT</sequence>
<evidence type="ECO:0000256" key="6">
    <source>
        <dbReference type="SAM" id="SignalP"/>
    </source>
</evidence>
<protein>
    <recommendedName>
        <fullName evidence="7 8">Tyrosinase copper-binding domain-containing protein</fullName>
    </recommendedName>
</protein>
<evidence type="ECO:0000259" key="8">
    <source>
        <dbReference type="PROSITE" id="PS00498"/>
    </source>
</evidence>
<evidence type="ECO:0000256" key="1">
    <source>
        <dbReference type="ARBA" id="ARBA00022723"/>
    </source>
</evidence>
<dbReference type="GO" id="GO:0046872">
    <property type="term" value="F:metal ion binding"/>
    <property type="evidence" value="ECO:0007669"/>
    <property type="project" value="UniProtKB-KW"/>
</dbReference>
<accession>A0A6A4ZEX0</accession>
<keyword evidence="2" id="KW-0677">Repeat</keyword>
<feature type="signal peptide" evidence="6">
    <location>
        <begin position="1"/>
        <end position="23"/>
    </location>
</feature>
<dbReference type="SUPFAM" id="SSF48056">
    <property type="entry name" value="Di-copper centre-containing domain"/>
    <property type="match status" value="1"/>
</dbReference>
<comment type="caution">
    <text evidence="9">The sequence shown here is derived from an EMBL/GenBank/DDBJ whole genome shotgun (WGS) entry which is preliminary data.</text>
</comment>
<evidence type="ECO:0000256" key="2">
    <source>
        <dbReference type="ARBA" id="ARBA00022737"/>
    </source>
</evidence>
<dbReference type="AlphaFoldDB" id="A0A6A4ZEX0"/>
<dbReference type="Gene3D" id="1.10.1280.10">
    <property type="entry name" value="Di-copper center containing domain from catechol oxidase"/>
    <property type="match status" value="1"/>
</dbReference>
<keyword evidence="1" id="KW-0479">Metal-binding</keyword>
<dbReference type="InterPro" id="IPR050316">
    <property type="entry name" value="Tyrosinase/Hemocyanin"/>
</dbReference>
<keyword evidence="3" id="KW-0186">Copper</keyword>
<name>A0A6A4ZEX0_9STRA</name>
<evidence type="ECO:0000259" key="7">
    <source>
        <dbReference type="PROSITE" id="PS00497"/>
    </source>
</evidence>
<dbReference type="SMART" id="SM00223">
    <property type="entry name" value="APPLE"/>
    <property type="match status" value="2"/>
</dbReference>
<dbReference type="GO" id="GO:0016491">
    <property type="term" value="F:oxidoreductase activity"/>
    <property type="evidence" value="ECO:0007669"/>
    <property type="project" value="InterPro"/>
</dbReference>
<dbReference type="PANTHER" id="PTHR11474">
    <property type="entry name" value="TYROSINASE FAMILY MEMBER"/>
    <property type="match status" value="1"/>
</dbReference>
<feature type="domain" description="Tyrosinase copper-binding" evidence="7">
    <location>
        <begin position="268"/>
        <end position="285"/>
    </location>
</feature>
<evidence type="ECO:0000256" key="4">
    <source>
        <dbReference type="ARBA" id="ARBA00023157"/>
    </source>
</evidence>
<proteinExistence type="predicted"/>
<dbReference type="CDD" id="cd01100">
    <property type="entry name" value="APPLE_Factor_XI_like"/>
    <property type="match status" value="2"/>
</dbReference>
<dbReference type="PRINTS" id="PR00092">
    <property type="entry name" value="TYROSINASE"/>
</dbReference>
<dbReference type="Gene3D" id="3.50.4.10">
    <property type="entry name" value="Hepatocyte Growth Factor"/>
    <property type="match status" value="2"/>
</dbReference>
<dbReference type="Pfam" id="PF00264">
    <property type="entry name" value="Tyrosinase"/>
    <property type="match status" value="1"/>
</dbReference>
<dbReference type="GO" id="GO:0006508">
    <property type="term" value="P:proteolysis"/>
    <property type="evidence" value="ECO:0007669"/>
    <property type="project" value="InterPro"/>
</dbReference>
<evidence type="ECO:0000313" key="9">
    <source>
        <dbReference type="EMBL" id="KAF0709160.1"/>
    </source>
</evidence>
<dbReference type="PROSITE" id="PS00497">
    <property type="entry name" value="TYROSINASE_1"/>
    <property type="match status" value="1"/>
</dbReference>
<keyword evidence="6" id="KW-0732">Signal</keyword>
<dbReference type="EMBL" id="VJMH01002334">
    <property type="protein sequence ID" value="KAF0709160.1"/>
    <property type="molecule type" value="Genomic_DNA"/>
</dbReference>
<dbReference type="GO" id="GO:0005576">
    <property type="term" value="C:extracellular region"/>
    <property type="evidence" value="ECO:0007669"/>
    <property type="project" value="InterPro"/>
</dbReference>
<dbReference type="OrthoDB" id="6132182at2759"/>
<gene>
    <name evidence="9" type="ORF">As57867_006055</name>
</gene>
<dbReference type="PANTHER" id="PTHR11474:SF126">
    <property type="entry name" value="TYROSINASE-LIKE PROTEIN TYR-1-RELATED"/>
    <property type="match status" value="1"/>
</dbReference>
<feature type="region of interest" description="Disordered" evidence="5">
    <location>
        <begin position="165"/>
        <end position="219"/>
    </location>
</feature>
<feature type="domain" description="Tyrosinase copper-binding" evidence="8">
    <location>
        <begin position="440"/>
        <end position="451"/>
    </location>
</feature>
<feature type="chain" id="PRO_5025513706" description="Tyrosinase copper-binding domain-containing protein" evidence="6">
    <location>
        <begin position="24"/>
        <end position="682"/>
    </location>
</feature>
<dbReference type="SUPFAM" id="SSF57414">
    <property type="entry name" value="Hairpin loop containing domain-like"/>
    <property type="match status" value="2"/>
</dbReference>
<dbReference type="InterPro" id="IPR008922">
    <property type="entry name" value="Di-copper_centre_dom_sf"/>
</dbReference>
<dbReference type="PROSITE" id="PS00498">
    <property type="entry name" value="TYROSINASE_2"/>
    <property type="match status" value="1"/>
</dbReference>
<dbReference type="Pfam" id="PF14295">
    <property type="entry name" value="PAN_4"/>
    <property type="match status" value="1"/>
</dbReference>
<feature type="compositionally biased region" description="Pro residues" evidence="5">
    <location>
        <begin position="177"/>
        <end position="215"/>
    </location>
</feature>
<dbReference type="InterPro" id="IPR002227">
    <property type="entry name" value="Tyrosinase_Cu-bd"/>
</dbReference>
<evidence type="ECO:0000256" key="5">
    <source>
        <dbReference type="SAM" id="MobiDB-lite"/>
    </source>
</evidence>
<dbReference type="Pfam" id="PF00024">
    <property type="entry name" value="PAN_1"/>
    <property type="match status" value="1"/>
</dbReference>
<evidence type="ECO:0000256" key="3">
    <source>
        <dbReference type="ARBA" id="ARBA00023008"/>
    </source>
</evidence>
<dbReference type="InterPro" id="IPR000177">
    <property type="entry name" value="Apple"/>
</dbReference>